<organism evidence="2 3">
    <name type="scientific">Pandoraea norimbergensis</name>
    <dbReference type="NCBI Taxonomy" id="93219"/>
    <lineage>
        <taxon>Bacteria</taxon>
        <taxon>Pseudomonadati</taxon>
        <taxon>Pseudomonadota</taxon>
        <taxon>Betaproteobacteria</taxon>
        <taxon>Burkholderiales</taxon>
        <taxon>Burkholderiaceae</taxon>
        <taxon>Pandoraea</taxon>
    </lineage>
</organism>
<feature type="compositionally biased region" description="Low complexity" evidence="1">
    <location>
        <begin position="90"/>
        <end position="101"/>
    </location>
</feature>
<evidence type="ECO:0000256" key="1">
    <source>
        <dbReference type="SAM" id="MobiDB-lite"/>
    </source>
</evidence>
<reference evidence="3" key="1">
    <citation type="submission" date="2015-12" db="EMBL/GenBank/DDBJ databases">
        <title>Complete genome sequence of Pandoraea norimbergensis DSM 11628.</title>
        <authorList>
            <person name="Ee R."/>
            <person name="Lim Y.-L."/>
            <person name="Yong D."/>
            <person name="Yin W.-F."/>
            <person name="Chan K.-G."/>
        </authorList>
    </citation>
    <scope>NUCLEOTIDE SEQUENCE [LARGE SCALE GENOMIC DNA]</scope>
    <source>
        <strain evidence="3">DSM 11628</strain>
    </source>
</reference>
<gene>
    <name evidence="2" type="ORF">AT302_08960</name>
</gene>
<evidence type="ECO:0000313" key="2">
    <source>
        <dbReference type="EMBL" id="ALS59866.1"/>
    </source>
</evidence>
<sequence length="160" mass="17544">MRDLNQALNLRRVGLPPLQIDATSTIVPPPASYERRAVLRDALRTDLASVRRMPDAEEAPRAAPDRHARGGTRNQDGRRGNLAVQPGWTPPSARRAAIPAAYERRPEPAVDKDLPPSYESQVASPLAYTSLNVPPPYAPPDKAWLGAFFGQLRRADVDHG</sequence>
<name>A0ABM5WHM2_9BURK</name>
<protein>
    <submittedName>
        <fullName evidence="2">Uncharacterized protein</fullName>
    </submittedName>
</protein>
<feature type="compositionally biased region" description="Basic and acidic residues" evidence="1">
    <location>
        <begin position="52"/>
        <end position="68"/>
    </location>
</feature>
<evidence type="ECO:0000313" key="3">
    <source>
        <dbReference type="Proteomes" id="UP000060277"/>
    </source>
</evidence>
<feature type="region of interest" description="Disordered" evidence="1">
    <location>
        <begin position="50"/>
        <end position="118"/>
    </location>
</feature>
<feature type="compositionally biased region" description="Basic and acidic residues" evidence="1">
    <location>
        <begin position="102"/>
        <end position="114"/>
    </location>
</feature>
<keyword evidence="3" id="KW-1185">Reference proteome</keyword>
<dbReference type="Proteomes" id="UP000060277">
    <property type="component" value="Chromosome"/>
</dbReference>
<dbReference type="EMBL" id="CP013480">
    <property type="protein sequence ID" value="ALS59866.1"/>
    <property type="molecule type" value="Genomic_DNA"/>
</dbReference>
<proteinExistence type="predicted"/>
<accession>A0ABM5WHM2</accession>